<keyword evidence="3" id="KW-1185">Reference proteome</keyword>
<dbReference type="GO" id="GO:0005975">
    <property type="term" value="P:carbohydrate metabolic process"/>
    <property type="evidence" value="ECO:0007669"/>
    <property type="project" value="InterPro"/>
</dbReference>
<reference evidence="2" key="1">
    <citation type="submission" date="2023-03" db="EMBL/GenBank/DDBJ databases">
        <title>Actinoallomurus iriomotensis NBRC 103684.</title>
        <authorList>
            <person name="Ichikawa N."/>
            <person name="Sato H."/>
            <person name="Tonouchi N."/>
        </authorList>
    </citation>
    <scope>NUCLEOTIDE SEQUENCE</scope>
    <source>
        <strain evidence="2">NBRC 103684</strain>
    </source>
</reference>
<proteinExistence type="predicted"/>
<organism evidence="2 3">
    <name type="scientific">Actinoallomurus iriomotensis</name>
    <dbReference type="NCBI Taxonomy" id="478107"/>
    <lineage>
        <taxon>Bacteria</taxon>
        <taxon>Bacillati</taxon>
        <taxon>Actinomycetota</taxon>
        <taxon>Actinomycetes</taxon>
        <taxon>Streptosporangiales</taxon>
        <taxon>Thermomonosporaceae</taxon>
        <taxon>Actinoallomurus</taxon>
    </lineage>
</organism>
<evidence type="ECO:0000313" key="2">
    <source>
        <dbReference type="EMBL" id="GLY88186.1"/>
    </source>
</evidence>
<dbReference type="AlphaFoldDB" id="A0A9W6S6Q2"/>
<gene>
    <name evidence="2" type="ORF">Airi02_061150</name>
</gene>
<evidence type="ECO:0000256" key="1">
    <source>
        <dbReference type="SAM" id="SignalP"/>
    </source>
</evidence>
<dbReference type="Proteomes" id="UP001165074">
    <property type="component" value="Unassembled WGS sequence"/>
</dbReference>
<dbReference type="EMBL" id="BSTK01000009">
    <property type="protein sequence ID" value="GLY88186.1"/>
    <property type="molecule type" value="Genomic_DNA"/>
</dbReference>
<dbReference type="InterPro" id="IPR008928">
    <property type="entry name" value="6-hairpin_glycosidase_sf"/>
</dbReference>
<dbReference type="SUPFAM" id="SSF48208">
    <property type="entry name" value="Six-hairpin glycosidases"/>
    <property type="match status" value="1"/>
</dbReference>
<feature type="signal peptide" evidence="1">
    <location>
        <begin position="1"/>
        <end position="32"/>
    </location>
</feature>
<feature type="chain" id="PRO_5040965770" description="Glycoside hydrolase family 15" evidence="1">
    <location>
        <begin position="33"/>
        <end position="644"/>
    </location>
</feature>
<evidence type="ECO:0000313" key="3">
    <source>
        <dbReference type="Proteomes" id="UP001165074"/>
    </source>
</evidence>
<dbReference type="Gene3D" id="1.50.10.10">
    <property type="match status" value="1"/>
</dbReference>
<comment type="caution">
    <text evidence="2">The sequence shown here is derived from an EMBL/GenBank/DDBJ whole genome shotgun (WGS) entry which is preliminary data.</text>
</comment>
<name>A0A9W6S6Q2_9ACTN</name>
<sequence length="644" mass="68642">MDGWVASMRKHILRRFPILVIPLAVTVTAASAAVLPSSATAATVYDRQPRSDVALFSIKATNNAAAQEFVTADDHLDKVTLYLSSRATTGTITAQIRTAREDTGSAIASSTLDIAKLGGGGEGWLDFPLDVNVQPGTKYYLFAQASTTENQPIAWYGVKGAVDGSLTSWNYDLAYFGGSGWSPYDSSRLAFFVNPTGEEGCGDPDACYRGAPGSVLAASTAGLFYNGTTTAAMTPVQAYGASYVPESNVLRLPSGRWRYLPTGATAPVTVPTNDPGALGQIAESRAWLKRGVVPGETDAQRDAATRALLSMRALLQPNGASAAAWYSAWKYSWPRDSSFVSAAFAHTGHPEEAYQILTYNASTQRPDGTWEARTKLDGSGPPDGRHWQLDANGWVPWAAWQWYQTAPRPGRKAKLARLYPMIERAADYAAGSLDTEGLPPASPDYWESGTDTANIGTAAPLLSGLNASADLARRAGHEQDAARWAAAARKLSRAIAEKFAPTGYQRTADGQHGHDSAAAFMAPPFNRAPTGLRAALDTSYRALLRPNGGVVPGDDPAVHWGNSTWTPSTLFFALAWSGIGERKKAGSVLDWVLSKRNILGELPEQVDENGNPSSVVPLGWTASLVILTLSQFHGHSLGTPPPAE</sequence>
<dbReference type="PANTHER" id="PTHR31616">
    <property type="entry name" value="TREHALASE"/>
    <property type="match status" value="1"/>
</dbReference>
<dbReference type="GO" id="GO:0004553">
    <property type="term" value="F:hydrolase activity, hydrolyzing O-glycosyl compounds"/>
    <property type="evidence" value="ECO:0007669"/>
    <property type="project" value="TreeGrafter"/>
</dbReference>
<dbReference type="PANTHER" id="PTHR31616:SF0">
    <property type="entry name" value="GLUCAN 1,4-ALPHA-GLUCOSIDASE"/>
    <property type="match status" value="1"/>
</dbReference>
<keyword evidence="1" id="KW-0732">Signal</keyword>
<protein>
    <recommendedName>
        <fullName evidence="4">Glycoside hydrolase family 15</fullName>
    </recommendedName>
</protein>
<dbReference type="InterPro" id="IPR012341">
    <property type="entry name" value="6hp_glycosidase-like_sf"/>
</dbReference>
<accession>A0A9W6S6Q2</accession>
<evidence type="ECO:0008006" key="4">
    <source>
        <dbReference type="Google" id="ProtNLM"/>
    </source>
</evidence>